<dbReference type="EC" id="4.2.1.46" evidence="4 7"/>
<organism evidence="9 10">
    <name type="scientific">Synergistes jonesii</name>
    <dbReference type="NCBI Taxonomy" id="2754"/>
    <lineage>
        <taxon>Bacteria</taxon>
        <taxon>Thermotogati</taxon>
        <taxon>Synergistota</taxon>
        <taxon>Synergistia</taxon>
        <taxon>Synergistales</taxon>
        <taxon>Synergistaceae</taxon>
        <taxon>Synergistes</taxon>
    </lineage>
</organism>
<evidence type="ECO:0000259" key="8">
    <source>
        <dbReference type="Pfam" id="PF16363"/>
    </source>
</evidence>
<evidence type="ECO:0000256" key="1">
    <source>
        <dbReference type="ARBA" id="ARBA00001539"/>
    </source>
</evidence>
<keyword evidence="10" id="KW-1185">Reference proteome</keyword>
<gene>
    <name evidence="9" type="ORF">EH55_05265</name>
</gene>
<sequence length="352" mass="39323">MENQKRYLVTGAAGFIGSNLVRFLISKGHRAVAYDKLTYAGNYSSLKGLPEESFAFVKGDICDTHAAFDSLEKYNISSIFHLAAESHVDRSIDAPADFIETNIKGTFSMLTAARKYYESLGGAAKASFRFLHISTDEVYGSLGESGYFAEDTPYAPNSPYSASKASSDHLVRAWHHTFGLPVLTTNCSNNYGPRQFPEKLIPLIIHKALNGEELPIYGDGKNIRDWLFVDDHCSALYTVMAKGMPGETYNVGGNCEKQNIEIVHIICSILDELRPKKSGSYASQIVFVKDRPGHDRRYAIDASKIKRELGWQPLETFDSGIRKTIIWYLDNTEWVKDIINGKYQCQRLGSDA</sequence>
<evidence type="ECO:0000256" key="3">
    <source>
        <dbReference type="ARBA" id="ARBA00008178"/>
    </source>
</evidence>
<protein>
    <recommendedName>
        <fullName evidence="4 7">dTDP-glucose 4,6-dehydratase</fullName>
        <ecNumber evidence="4 7">4.2.1.46</ecNumber>
    </recommendedName>
</protein>
<dbReference type="InterPro" id="IPR005888">
    <property type="entry name" value="dTDP_Gluc_deHydtase"/>
</dbReference>
<name>A0A073IRN8_9BACT</name>
<comment type="similarity">
    <text evidence="3 7">Belongs to the NAD(P)-dependent epimerase/dehydratase family. dTDP-glucose dehydratase subfamily.</text>
</comment>
<keyword evidence="5" id="KW-0520">NAD</keyword>
<evidence type="ECO:0000256" key="6">
    <source>
        <dbReference type="ARBA" id="ARBA00023239"/>
    </source>
</evidence>
<dbReference type="PATRIC" id="fig|2754.20.peg.2475"/>
<dbReference type="PANTHER" id="PTHR43000">
    <property type="entry name" value="DTDP-D-GLUCOSE 4,6-DEHYDRATASE-RELATED"/>
    <property type="match status" value="1"/>
</dbReference>
<dbReference type="SUPFAM" id="SSF51735">
    <property type="entry name" value="NAD(P)-binding Rossmann-fold domains"/>
    <property type="match status" value="1"/>
</dbReference>
<evidence type="ECO:0000256" key="5">
    <source>
        <dbReference type="ARBA" id="ARBA00023027"/>
    </source>
</evidence>
<dbReference type="AlphaFoldDB" id="A0A073IRN8"/>
<keyword evidence="9" id="KW-0946">Virion</keyword>
<evidence type="ECO:0000313" key="9">
    <source>
        <dbReference type="EMBL" id="KEJ92146.1"/>
    </source>
</evidence>
<dbReference type="Proteomes" id="UP000027665">
    <property type="component" value="Unassembled WGS sequence"/>
</dbReference>
<dbReference type="GO" id="GO:0008460">
    <property type="term" value="F:dTDP-glucose 4,6-dehydratase activity"/>
    <property type="evidence" value="ECO:0007669"/>
    <property type="project" value="UniProtKB-EC"/>
</dbReference>
<dbReference type="InterPro" id="IPR016040">
    <property type="entry name" value="NAD(P)-bd_dom"/>
</dbReference>
<keyword evidence="9" id="KW-0167">Capsid protein</keyword>
<keyword evidence="6 7" id="KW-0456">Lyase</keyword>
<dbReference type="Pfam" id="PF16363">
    <property type="entry name" value="GDP_Man_Dehyd"/>
    <property type="match status" value="1"/>
</dbReference>
<evidence type="ECO:0000313" key="10">
    <source>
        <dbReference type="Proteomes" id="UP000027665"/>
    </source>
</evidence>
<dbReference type="CDD" id="cd05246">
    <property type="entry name" value="dTDP_GD_SDR_e"/>
    <property type="match status" value="1"/>
</dbReference>
<dbReference type="GO" id="GO:0009225">
    <property type="term" value="P:nucleotide-sugar metabolic process"/>
    <property type="evidence" value="ECO:0007669"/>
    <property type="project" value="InterPro"/>
</dbReference>
<comment type="catalytic activity">
    <reaction evidence="1 7">
        <text>dTDP-alpha-D-glucose = dTDP-4-dehydro-6-deoxy-alpha-D-glucose + H2O</text>
        <dbReference type="Rhea" id="RHEA:17221"/>
        <dbReference type="ChEBI" id="CHEBI:15377"/>
        <dbReference type="ChEBI" id="CHEBI:57477"/>
        <dbReference type="ChEBI" id="CHEBI:57649"/>
        <dbReference type="EC" id="4.2.1.46"/>
    </reaction>
</comment>
<evidence type="ECO:0000256" key="4">
    <source>
        <dbReference type="ARBA" id="ARBA00011990"/>
    </source>
</evidence>
<dbReference type="Gene3D" id="3.40.50.720">
    <property type="entry name" value="NAD(P)-binding Rossmann-like Domain"/>
    <property type="match status" value="1"/>
</dbReference>
<dbReference type="STRING" id="2754.EH55_05265"/>
<feature type="domain" description="NAD(P)-binding" evidence="8">
    <location>
        <begin position="8"/>
        <end position="324"/>
    </location>
</feature>
<accession>A0A073IRN8</accession>
<evidence type="ECO:0000256" key="7">
    <source>
        <dbReference type="RuleBase" id="RU004473"/>
    </source>
</evidence>
<evidence type="ECO:0000256" key="2">
    <source>
        <dbReference type="ARBA" id="ARBA00001911"/>
    </source>
</evidence>
<proteinExistence type="inferred from homology"/>
<comment type="caution">
    <text evidence="9">The sequence shown here is derived from an EMBL/GenBank/DDBJ whole genome shotgun (WGS) entry which is preliminary data.</text>
</comment>
<dbReference type="eggNOG" id="COG1088">
    <property type="taxonomic scope" value="Bacteria"/>
</dbReference>
<reference evidence="9 10" key="1">
    <citation type="submission" date="2014-04" db="EMBL/GenBank/DDBJ databases">
        <title>Draft Genome Sequence of Synergistes jonesii.</title>
        <authorList>
            <person name="Coil D.A."/>
            <person name="Eisen J.A."/>
            <person name="Holland-Moritz H.E."/>
        </authorList>
    </citation>
    <scope>NUCLEOTIDE SEQUENCE [LARGE SCALE GENOMIC DNA]</scope>
    <source>
        <strain evidence="9 10">78-1</strain>
    </source>
</reference>
<comment type="cofactor">
    <cofactor evidence="2 7">
        <name>NAD(+)</name>
        <dbReference type="ChEBI" id="CHEBI:57540"/>
    </cofactor>
</comment>
<dbReference type="InterPro" id="IPR036291">
    <property type="entry name" value="NAD(P)-bd_dom_sf"/>
</dbReference>
<dbReference type="EMBL" id="JMKI01000034">
    <property type="protein sequence ID" value="KEJ92146.1"/>
    <property type="molecule type" value="Genomic_DNA"/>
</dbReference>
<dbReference type="Gene3D" id="3.90.25.10">
    <property type="entry name" value="UDP-galactose 4-epimerase, domain 1"/>
    <property type="match status" value="1"/>
</dbReference>
<dbReference type="NCBIfam" id="TIGR01181">
    <property type="entry name" value="dTDP_gluc_dehyt"/>
    <property type="match status" value="1"/>
</dbReference>